<dbReference type="EMBL" id="NPBJ01000016">
    <property type="protein sequence ID" value="PAD99999.1"/>
    <property type="molecule type" value="Genomic_DNA"/>
</dbReference>
<name>A0ABX4GYP6_9BACI</name>
<proteinExistence type="predicted"/>
<evidence type="ECO:0000313" key="1">
    <source>
        <dbReference type="EMBL" id="PAD99999.1"/>
    </source>
</evidence>
<organism evidence="1 2">
    <name type="scientific">Terribacillus saccharophilus</name>
    <dbReference type="NCBI Taxonomy" id="361277"/>
    <lineage>
        <taxon>Bacteria</taxon>
        <taxon>Bacillati</taxon>
        <taxon>Bacillota</taxon>
        <taxon>Bacilli</taxon>
        <taxon>Bacillales</taxon>
        <taxon>Bacillaceae</taxon>
        <taxon>Terribacillus</taxon>
    </lineage>
</organism>
<evidence type="ECO:0000313" key="2">
    <source>
        <dbReference type="Proteomes" id="UP000216852"/>
    </source>
</evidence>
<comment type="caution">
    <text evidence="1">The sequence shown here is derived from an EMBL/GenBank/DDBJ whole genome shotgun (WGS) entry which is preliminary data.</text>
</comment>
<gene>
    <name evidence="1" type="ORF">CHH48_08305</name>
</gene>
<accession>A0ABX4GYP6</accession>
<reference evidence="1 2" key="1">
    <citation type="submission" date="2017-07" db="EMBL/GenBank/DDBJ databases">
        <title>Isolation and whole genome analysis of endospore-forming bacteria from heroin.</title>
        <authorList>
            <person name="Kalinowski J."/>
            <person name="Ahrens B."/>
            <person name="Al-Dilaimi A."/>
            <person name="Winkler A."/>
            <person name="Wibberg D."/>
            <person name="Schleenbecker U."/>
            <person name="Ruckert C."/>
            <person name="Wolfel R."/>
            <person name="Grass G."/>
        </authorList>
    </citation>
    <scope>NUCLEOTIDE SEQUENCE [LARGE SCALE GENOMIC DNA]</scope>
    <source>
        <strain evidence="1 2">7517-1</strain>
    </source>
</reference>
<protein>
    <submittedName>
        <fullName evidence="1">Uncharacterized protein</fullName>
    </submittedName>
</protein>
<keyword evidence="2" id="KW-1185">Reference proteome</keyword>
<dbReference type="Proteomes" id="UP000216852">
    <property type="component" value="Unassembled WGS sequence"/>
</dbReference>
<dbReference type="InterPro" id="IPR025413">
    <property type="entry name" value="YpzG-like"/>
</dbReference>
<dbReference type="Pfam" id="PF14139">
    <property type="entry name" value="YpzG"/>
    <property type="match status" value="1"/>
</dbReference>
<sequence>MGHNAGSTDAQLPLSFPVLDTYDRPLHALLRNPPKESQPMSEPHLLSIVRSAAAKVQQAHGIYFPFIFLPFHQNPNIFVKIKHKLEVLRGIQPLLEEADKMSKFDRFSKTGTINSVIQSPRTTAKHANNQVNGETQQTQTDIIIRTQAVKKNRR</sequence>